<evidence type="ECO:0000256" key="4">
    <source>
        <dbReference type="ARBA" id="ARBA00022989"/>
    </source>
</evidence>
<feature type="transmembrane region" description="Helical" evidence="8">
    <location>
        <begin position="194"/>
        <end position="215"/>
    </location>
</feature>
<keyword evidence="11" id="KW-1185">Reference proteome</keyword>
<evidence type="ECO:0000256" key="3">
    <source>
        <dbReference type="ARBA" id="ARBA00022692"/>
    </source>
</evidence>
<feature type="transmembrane region" description="Helical" evidence="8">
    <location>
        <begin position="227"/>
        <end position="245"/>
    </location>
</feature>
<evidence type="ECO:0000256" key="2">
    <source>
        <dbReference type="ARBA" id="ARBA00022443"/>
    </source>
</evidence>
<keyword evidence="2 6" id="KW-0728">SH3 domain</keyword>
<proteinExistence type="predicted"/>
<comment type="subcellular location">
    <subcellularLocation>
        <location evidence="1">Membrane</location>
        <topology evidence="1">Multi-pass membrane protein</topology>
    </subcellularLocation>
</comment>
<dbReference type="Pfam" id="PF07653">
    <property type="entry name" value="SH3_2"/>
    <property type="match status" value="1"/>
</dbReference>
<evidence type="ECO:0000256" key="5">
    <source>
        <dbReference type="ARBA" id="ARBA00023136"/>
    </source>
</evidence>
<sequence>MTPDVSEQPTKFPCWCKAVYSWGGESKRDLGFIEGDLIECLNAGDGKRWMGRLKRDKRVVGLFPANFVEVLEDTDVGDADDAKDIAENEAQVGLDESANGEARGASPQDSKEEDEPTGRRRWWIRNRGWVLVLLSESFGACMAAMARLLENEEDESRRMHPMQIIFVRMGLTAVFSMTYMWATKVPHFPWGEKGLRLLLTLRGFTGFFGLSVFYWGLQYLPLAETTVITFLTPMLVPWACALFFGQPLSKKVIFAGVFSFAGVIIIAQPPWLFPNHREEVPNASAAMRTIAVTGLLIGAVTATASYTIIRGIGYRAHALISVNYYSLTSTLGSGLFLLFAPGVGFQLPADGRQWAFLSVLGLSGFLLQFLLSAGLQHDKSAVATSMMYSQVLFALVLDKTIWGNVPGTASLCGGALVLASTIYVAFQGSSETQSKTKQSDEEEPLLAKRGEENGTWRKPVKGGIEASANLADE</sequence>
<feature type="transmembrane region" description="Helical" evidence="8">
    <location>
        <begin position="321"/>
        <end position="342"/>
    </location>
</feature>
<keyword evidence="3 8" id="KW-0812">Transmembrane</keyword>
<feature type="compositionally biased region" description="Basic and acidic residues" evidence="7">
    <location>
        <begin position="445"/>
        <end position="455"/>
    </location>
</feature>
<dbReference type="InterPro" id="IPR000620">
    <property type="entry name" value="EamA_dom"/>
</dbReference>
<feature type="transmembrane region" description="Helical" evidence="8">
    <location>
        <begin position="354"/>
        <end position="375"/>
    </location>
</feature>
<feature type="transmembrane region" description="Helical" evidence="8">
    <location>
        <begin position="285"/>
        <end position="309"/>
    </location>
</feature>
<feature type="transmembrane region" description="Helical" evidence="8">
    <location>
        <begin position="252"/>
        <end position="273"/>
    </location>
</feature>
<protein>
    <recommendedName>
        <fullName evidence="9">SH3 domain-containing protein</fullName>
    </recommendedName>
</protein>
<feature type="domain" description="SH3" evidence="9">
    <location>
        <begin position="11"/>
        <end position="73"/>
    </location>
</feature>
<dbReference type="InterPro" id="IPR001452">
    <property type="entry name" value="SH3_domain"/>
</dbReference>
<dbReference type="InterPro" id="IPR037185">
    <property type="entry name" value="EmrE-like"/>
</dbReference>
<feature type="region of interest" description="Disordered" evidence="7">
    <location>
        <begin position="430"/>
        <end position="473"/>
    </location>
</feature>
<evidence type="ECO:0000256" key="1">
    <source>
        <dbReference type="ARBA" id="ARBA00004141"/>
    </source>
</evidence>
<feature type="transmembrane region" description="Helical" evidence="8">
    <location>
        <begin position="129"/>
        <end position="149"/>
    </location>
</feature>
<comment type="caution">
    <text evidence="10">The sequence shown here is derived from an EMBL/GenBank/DDBJ whole genome shotgun (WGS) entry which is preliminary data.</text>
</comment>
<dbReference type="Pfam" id="PF00892">
    <property type="entry name" value="EamA"/>
    <property type="match status" value="2"/>
</dbReference>
<evidence type="ECO:0000256" key="7">
    <source>
        <dbReference type="SAM" id="MobiDB-lite"/>
    </source>
</evidence>
<feature type="transmembrane region" description="Helical" evidence="8">
    <location>
        <begin position="408"/>
        <end position="426"/>
    </location>
</feature>
<feature type="region of interest" description="Disordered" evidence="7">
    <location>
        <begin position="90"/>
        <end position="117"/>
    </location>
</feature>
<evidence type="ECO:0000256" key="8">
    <source>
        <dbReference type="SAM" id="Phobius"/>
    </source>
</evidence>
<evidence type="ECO:0000259" key="9">
    <source>
        <dbReference type="PROSITE" id="PS50002"/>
    </source>
</evidence>
<accession>A0ABR1MIM4</accession>
<reference evidence="10 11" key="1">
    <citation type="submission" date="2024-04" db="EMBL/GenBank/DDBJ databases">
        <title>Phyllosticta paracitricarpa is synonymous to the EU quarantine fungus P. citricarpa based on phylogenomic analyses.</title>
        <authorList>
            <consortium name="Lawrence Berkeley National Laboratory"/>
            <person name="Van Ingen-Buijs V.A."/>
            <person name="Van Westerhoven A.C."/>
            <person name="Haridas S."/>
            <person name="Skiadas P."/>
            <person name="Martin F."/>
            <person name="Groenewald J.Z."/>
            <person name="Crous P.W."/>
            <person name="Seidl M.F."/>
        </authorList>
    </citation>
    <scope>NUCLEOTIDE SEQUENCE [LARGE SCALE GENOMIC DNA]</scope>
    <source>
        <strain evidence="10 11">CBS 122670</strain>
    </source>
</reference>
<dbReference type="PANTHER" id="PTHR22911:SF6">
    <property type="entry name" value="SOLUTE CARRIER FAMILY 35 MEMBER G1"/>
    <property type="match status" value="1"/>
</dbReference>
<organism evidence="10 11">
    <name type="scientific">Phyllosticta citricarpa</name>
    <dbReference type="NCBI Taxonomy" id="55181"/>
    <lineage>
        <taxon>Eukaryota</taxon>
        <taxon>Fungi</taxon>
        <taxon>Dikarya</taxon>
        <taxon>Ascomycota</taxon>
        <taxon>Pezizomycotina</taxon>
        <taxon>Dothideomycetes</taxon>
        <taxon>Dothideomycetes incertae sedis</taxon>
        <taxon>Botryosphaeriales</taxon>
        <taxon>Phyllostictaceae</taxon>
        <taxon>Phyllosticta</taxon>
    </lineage>
</organism>
<dbReference type="Proteomes" id="UP001365128">
    <property type="component" value="Unassembled WGS sequence"/>
</dbReference>
<dbReference type="EMBL" id="JBBPDW010000009">
    <property type="protein sequence ID" value="KAK7549307.1"/>
    <property type="molecule type" value="Genomic_DNA"/>
</dbReference>
<evidence type="ECO:0000313" key="10">
    <source>
        <dbReference type="EMBL" id="KAK7549307.1"/>
    </source>
</evidence>
<dbReference type="Gene3D" id="2.30.30.40">
    <property type="entry name" value="SH3 Domains"/>
    <property type="match status" value="1"/>
</dbReference>
<dbReference type="SUPFAM" id="SSF103481">
    <property type="entry name" value="Multidrug resistance efflux transporter EmrE"/>
    <property type="match status" value="2"/>
</dbReference>
<gene>
    <name evidence="10" type="ORF">IWX46DRAFT_595639</name>
</gene>
<dbReference type="InterPro" id="IPR036028">
    <property type="entry name" value="SH3-like_dom_sf"/>
</dbReference>
<dbReference type="SMART" id="SM00326">
    <property type="entry name" value="SH3"/>
    <property type="match status" value="1"/>
</dbReference>
<keyword evidence="5 8" id="KW-0472">Membrane</keyword>
<feature type="transmembrane region" description="Helical" evidence="8">
    <location>
        <begin position="382"/>
        <end position="402"/>
    </location>
</feature>
<keyword evidence="4 8" id="KW-1133">Transmembrane helix</keyword>
<dbReference type="SUPFAM" id="SSF50044">
    <property type="entry name" value="SH3-domain"/>
    <property type="match status" value="1"/>
</dbReference>
<dbReference type="PANTHER" id="PTHR22911">
    <property type="entry name" value="ACYL-MALONYL CONDENSING ENZYME-RELATED"/>
    <property type="match status" value="1"/>
</dbReference>
<evidence type="ECO:0000256" key="6">
    <source>
        <dbReference type="PROSITE-ProRule" id="PRU00192"/>
    </source>
</evidence>
<dbReference type="PROSITE" id="PS50002">
    <property type="entry name" value="SH3"/>
    <property type="match status" value="1"/>
</dbReference>
<name>A0ABR1MIM4_9PEZI</name>
<feature type="transmembrane region" description="Helical" evidence="8">
    <location>
        <begin position="161"/>
        <end position="182"/>
    </location>
</feature>
<evidence type="ECO:0000313" key="11">
    <source>
        <dbReference type="Proteomes" id="UP001365128"/>
    </source>
</evidence>